<evidence type="ECO:0000313" key="3">
    <source>
        <dbReference type="Proteomes" id="UP000751852"/>
    </source>
</evidence>
<sequence length="77" mass="8778">MKHIKRLGIISNVTLVLGLIFLFFIPILSLLCFVITLGLSLLLFNMIFKGNRKLRIIVNIAYVVVLIFIIAVIYGMR</sequence>
<organism evidence="2 3">
    <name type="scientific">Staphylococcus canis</name>
    <dbReference type="NCBI Taxonomy" id="2724942"/>
    <lineage>
        <taxon>Bacteria</taxon>
        <taxon>Bacillati</taxon>
        <taxon>Bacillota</taxon>
        <taxon>Bacilli</taxon>
        <taxon>Bacillales</taxon>
        <taxon>Staphylococcaceae</taxon>
        <taxon>Staphylococcus</taxon>
    </lineage>
</organism>
<evidence type="ECO:0000313" key="2">
    <source>
        <dbReference type="EMBL" id="MBI5974594.1"/>
    </source>
</evidence>
<gene>
    <name evidence="2" type="ORF">HHH54_03145</name>
</gene>
<evidence type="ECO:0000256" key="1">
    <source>
        <dbReference type="SAM" id="Phobius"/>
    </source>
</evidence>
<feature type="transmembrane region" description="Helical" evidence="1">
    <location>
        <begin position="15"/>
        <end position="44"/>
    </location>
</feature>
<keyword evidence="1" id="KW-1133">Transmembrane helix</keyword>
<feature type="transmembrane region" description="Helical" evidence="1">
    <location>
        <begin position="56"/>
        <end position="76"/>
    </location>
</feature>
<name>A0ABS0T773_9STAP</name>
<keyword evidence="3" id="KW-1185">Reference proteome</keyword>
<dbReference type="Proteomes" id="UP000751852">
    <property type="component" value="Unassembled WGS sequence"/>
</dbReference>
<accession>A0ABS0T773</accession>
<keyword evidence="1" id="KW-0812">Transmembrane</keyword>
<proteinExistence type="predicted"/>
<dbReference type="EMBL" id="JABANU010000006">
    <property type="protein sequence ID" value="MBI5974594.1"/>
    <property type="molecule type" value="Genomic_DNA"/>
</dbReference>
<reference evidence="2 3" key="1">
    <citation type="submission" date="2020-04" db="EMBL/GenBank/DDBJ databases">
        <title>Staphylococcus species from domestic dog.</title>
        <authorList>
            <person name="Paterson G.K."/>
        </authorList>
    </citation>
    <scope>NUCLEOTIDE SEQUENCE [LARGE SCALE GENOMIC DNA]</scope>
    <source>
        <strain evidence="2 3">H16/1A</strain>
    </source>
</reference>
<protein>
    <submittedName>
        <fullName evidence="2">Uncharacterized protein</fullName>
    </submittedName>
</protein>
<comment type="caution">
    <text evidence="2">The sequence shown here is derived from an EMBL/GenBank/DDBJ whole genome shotgun (WGS) entry which is preliminary data.</text>
</comment>
<keyword evidence="1" id="KW-0472">Membrane</keyword>